<reference evidence="1" key="2">
    <citation type="journal article" date="2024" name="Plant">
        <title>Genomic evolution and insights into agronomic trait innovations of Sesamum species.</title>
        <authorList>
            <person name="Miao H."/>
            <person name="Wang L."/>
            <person name="Qu L."/>
            <person name="Liu H."/>
            <person name="Sun Y."/>
            <person name="Le M."/>
            <person name="Wang Q."/>
            <person name="Wei S."/>
            <person name="Zheng Y."/>
            <person name="Lin W."/>
            <person name="Duan Y."/>
            <person name="Cao H."/>
            <person name="Xiong S."/>
            <person name="Wang X."/>
            <person name="Wei L."/>
            <person name="Li C."/>
            <person name="Ma Q."/>
            <person name="Ju M."/>
            <person name="Zhao R."/>
            <person name="Li G."/>
            <person name="Mu C."/>
            <person name="Tian Q."/>
            <person name="Mei H."/>
            <person name="Zhang T."/>
            <person name="Gao T."/>
            <person name="Zhang H."/>
        </authorList>
    </citation>
    <scope>NUCLEOTIDE SEQUENCE</scope>
    <source>
        <strain evidence="1">KEN8</strain>
    </source>
</reference>
<dbReference type="AlphaFoldDB" id="A0AAW2RSE0"/>
<dbReference type="PANTHER" id="PTHR11439:SF470">
    <property type="entry name" value="CYSTEINE-RICH RLK (RECEPTOR-LIKE PROTEIN KINASE) 8"/>
    <property type="match status" value="1"/>
</dbReference>
<sequence>MSFDISKTQFLWGYSFLLKVLYSFQLYSDASWAACLDSRRSVTGLCIFLGSSLISRKTKKQATNSKSSVKAEYRSMGSTVANFSRSPISFASSRLIFSCPFLYGFIAPAHVPGSQQIANVFTKAVSVNDFTRLIGKLGLIVSSLRGVCGNRGFELNLSSSSHYRISQR</sequence>
<evidence type="ECO:0000313" key="1">
    <source>
        <dbReference type="EMBL" id="KAL0383068.1"/>
    </source>
</evidence>
<dbReference type="EMBL" id="JACGWM010000003">
    <property type="protein sequence ID" value="KAL0383068.1"/>
    <property type="molecule type" value="Genomic_DNA"/>
</dbReference>
<reference evidence="1" key="1">
    <citation type="submission" date="2020-06" db="EMBL/GenBank/DDBJ databases">
        <authorList>
            <person name="Li T."/>
            <person name="Hu X."/>
            <person name="Zhang T."/>
            <person name="Song X."/>
            <person name="Zhang H."/>
            <person name="Dai N."/>
            <person name="Sheng W."/>
            <person name="Hou X."/>
            <person name="Wei L."/>
        </authorList>
    </citation>
    <scope>NUCLEOTIDE SEQUENCE</scope>
    <source>
        <strain evidence="1">KEN8</strain>
        <tissue evidence="1">Leaf</tissue>
    </source>
</reference>
<proteinExistence type="predicted"/>
<protein>
    <submittedName>
        <fullName evidence="1">Uncharacterized protein</fullName>
    </submittedName>
</protein>
<name>A0AAW2RSE0_9LAMI</name>
<gene>
    <name evidence="1" type="ORF">Scaly_0594100</name>
</gene>
<organism evidence="1">
    <name type="scientific">Sesamum calycinum</name>
    <dbReference type="NCBI Taxonomy" id="2727403"/>
    <lineage>
        <taxon>Eukaryota</taxon>
        <taxon>Viridiplantae</taxon>
        <taxon>Streptophyta</taxon>
        <taxon>Embryophyta</taxon>
        <taxon>Tracheophyta</taxon>
        <taxon>Spermatophyta</taxon>
        <taxon>Magnoliopsida</taxon>
        <taxon>eudicotyledons</taxon>
        <taxon>Gunneridae</taxon>
        <taxon>Pentapetalae</taxon>
        <taxon>asterids</taxon>
        <taxon>lamiids</taxon>
        <taxon>Lamiales</taxon>
        <taxon>Pedaliaceae</taxon>
        <taxon>Sesamum</taxon>
    </lineage>
</organism>
<dbReference type="CDD" id="cd09272">
    <property type="entry name" value="RNase_HI_RT_Ty1"/>
    <property type="match status" value="1"/>
</dbReference>
<accession>A0AAW2RSE0</accession>
<comment type="caution">
    <text evidence="1">The sequence shown here is derived from an EMBL/GenBank/DDBJ whole genome shotgun (WGS) entry which is preliminary data.</text>
</comment>
<dbReference type="PANTHER" id="PTHR11439">
    <property type="entry name" value="GAG-POL-RELATED RETROTRANSPOSON"/>
    <property type="match status" value="1"/>
</dbReference>